<organism evidence="1 2">
    <name type="scientific">Parathalassolituus penaei</name>
    <dbReference type="NCBI Taxonomy" id="2997323"/>
    <lineage>
        <taxon>Bacteria</taxon>
        <taxon>Pseudomonadati</taxon>
        <taxon>Pseudomonadota</taxon>
        <taxon>Gammaproteobacteria</taxon>
        <taxon>Oceanospirillales</taxon>
        <taxon>Oceanospirillaceae</taxon>
        <taxon>Parathalassolituus</taxon>
    </lineage>
</organism>
<dbReference type="RefSeq" id="WP_283173636.1">
    <property type="nucleotide sequence ID" value="NZ_JAPNOA010000026.1"/>
</dbReference>
<dbReference type="AlphaFoldDB" id="A0A9X3IT06"/>
<reference evidence="1" key="1">
    <citation type="submission" date="2022-11" db="EMBL/GenBank/DDBJ databases">
        <title>Parathalassolutuus dongxingensis gen. nov., sp. nov., a novel member of family Oceanospirillaceae isolated from a coastal shrimp pond in Guangxi, China.</title>
        <authorList>
            <person name="Chen H."/>
        </authorList>
    </citation>
    <scope>NUCLEOTIDE SEQUENCE</scope>
    <source>
        <strain evidence="1">G-43</strain>
    </source>
</reference>
<comment type="caution">
    <text evidence="1">The sequence shown here is derived from an EMBL/GenBank/DDBJ whole genome shotgun (WGS) entry which is preliminary data.</text>
</comment>
<accession>A0A9X3IT06</accession>
<name>A0A9X3IT06_9GAMM</name>
<gene>
    <name evidence="1" type="ORF">OUO13_09515</name>
</gene>
<proteinExistence type="predicted"/>
<dbReference type="Proteomes" id="UP001150830">
    <property type="component" value="Unassembled WGS sequence"/>
</dbReference>
<evidence type="ECO:0000313" key="1">
    <source>
        <dbReference type="EMBL" id="MCY0965424.1"/>
    </source>
</evidence>
<evidence type="ECO:0000313" key="2">
    <source>
        <dbReference type="Proteomes" id="UP001150830"/>
    </source>
</evidence>
<dbReference type="InterPro" id="IPR058227">
    <property type="entry name" value="RSP_7527-like"/>
</dbReference>
<protein>
    <submittedName>
        <fullName evidence="1">Uncharacterized protein</fullName>
    </submittedName>
</protein>
<dbReference type="NCBIfam" id="NF046098">
    <property type="entry name" value="RSP_7527_fam"/>
    <property type="match status" value="1"/>
</dbReference>
<dbReference type="EMBL" id="JAPNOA010000026">
    <property type="protein sequence ID" value="MCY0965424.1"/>
    <property type="molecule type" value="Genomic_DNA"/>
</dbReference>
<sequence>MSKNEMNLEAATHFDADFHIQRAREMRSAYMAELFSSLFAKVKELFHVKSHKVAVSH</sequence>
<keyword evidence="2" id="KW-1185">Reference proteome</keyword>